<keyword evidence="5" id="KW-1185">Reference proteome</keyword>
<dbReference type="EMBL" id="AP024238">
    <property type="protein sequence ID" value="BCO29726.1"/>
    <property type="molecule type" value="Genomic_DNA"/>
</dbReference>
<organism evidence="4 5">
    <name type="scientific">Rhodoferax lithotrophicus</name>
    <dbReference type="NCBI Taxonomy" id="2798804"/>
    <lineage>
        <taxon>Bacteria</taxon>
        <taxon>Pseudomonadati</taxon>
        <taxon>Pseudomonadota</taxon>
        <taxon>Betaproteobacteria</taxon>
        <taxon>Burkholderiales</taxon>
        <taxon>Comamonadaceae</taxon>
        <taxon>Rhodoferax</taxon>
    </lineage>
</organism>
<evidence type="ECO:0000313" key="5">
    <source>
        <dbReference type="Proteomes" id="UP000824366"/>
    </source>
</evidence>
<accession>A0ABN6DCG5</accession>
<dbReference type="InterPro" id="IPR027417">
    <property type="entry name" value="P-loop_NTPase"/>
</dbReference>
<dbReference type="Proteomes" id="UP000824366">
    <property type="component" value="Chromosome"/>
</dbReference>
<sequence length="204" mass="22281">MLQVQSLHFSYPTQAVFSGWSGTFSAGLTWVQGRNGSGKSTLLKLLAGALPARHGSLKAAGFDLHSTPLDYRRQVFWCGPDAMAFEHLSAPEYWGFMRGLYPRLDEAALRQHLQAFGLEPHLASPLRALSSGTQRKVWISAALAAGTPVRLLDEPFNALDTASLDYLRGVLAAQAQAAEVCWVLISHEDLGEATRWARCLDLSS</sequence>
<dbReference type="Pfam" id="PF00005">
    <property type="entry name" value="ABC_tran"/>
    <property type="match status" value="1"/>
</dbReference>
<evidence type="ECO:0000256" key="2">
    <source>
        <dbReference type="ARBA" id="ARBA00022840"/>
    </source>
</evidence>
<protein>
    <submittedName>
        <fullName evidence="4">Taurine import ATP-binding protein TauB</fullName>
    </submittedName>
</protein>
<dbReference type="GO" id="GO:0005524">
    <property type="term" value="F:ATP binding"/>
    <property type="evidence" value="ECO:0007669"/>
    <property type="project" value="UniProtKB-KW"/>
</dbReference>
<reference evidence="4 5" key="1">
    <citation type="journal article" date="2021" name="Microbiol. Spectr.">
        <title>A Single Bacterium Capable of Oxidation and Reduction of Iron at Circumneutral pH.</title>
        <authorList>
            <person name="Kato S."/>
            <person name="Ohkuma M."/>
        </authorList>
    </citation>
    <scope>NUCLEOTIDE SEQUENCE [LARGE SCALE GENOMIC DNA]</scope>
    <source>
        <strain evidence="4 5">MIZ03</strain>
    </source>
</reference>
<gene>
    <name evidence="4" type="ORF">MIZ03_4650</name>
</gene>
<keyword evidence="2 4" id="KW-0067">ATP-binding</keyword>
<keyword evidence="1" id="KW-0547">Nucleotide-binding</keyword>
<proteinExistence type="predicted"/>
<name>A0ABN6DCG5_9BURK</name>
<dbReference type="SUPFAM" id="SSF52540">
    <property type="entry name" value="P-loop containing nucleoside triphosphate hydrolases"/>
    <property type="match status" value="1"/>
</dbReference>
<dbReference type="InterPro" id="IPR003439">
    <property type="entry name" value="ABC_transporter-like_ATP-bd"/>
</dbReference>
<evidence type="ECO:0000256" key="1">
    <source>
        <dbReference type="ARBA" id="ARBA00022741"/>
    </source>
</evidence>
<evidence type="ECO:0000259" key="3">
    <source>
        <dbReference type="Pfam" id="PF00005"/>
    </source>
</evidence>
<dbReference type="RefSeq" id="WP_223906011.1">
    <property type="nucleotide sequence ID" value="NZ_AP024238.1"/>
</dbReference>
<dbReference type="PANTHER" id="PTHR43158">
    <property type="entry name" value="SKFA PEPTIDE EXPORT ATP-BINDING PROTEIN SKFE"/>
    <property type="match status" value="1"/>
</dbReference>
<evidence type="ECO:0000313" key="4">
    <source>
        <dbReference type="EMBL" id="BCO29726.1"/>
    </source>
</evidence>
<dbReference type="PANTHER" id="PTHR43158:SF2">
    <property type="entry name" value="SKFA PEPTIDE EXPORT ATP-BINDING PROTEIN SKFE"/>
    <property type="match status" value="1"/>
</dbReference>
<dbReference type="Gene3D" id="3.40.50.300">
    <property type="entry name" value="P-loop containing nucleotide triphosphate hydrolases"/>
    <property type="match status" value="1"/>
</dbReference>
<feature type="domain" description="ABC transporter" evidence="3">
    <location>
        <begin position="30"/>
        <end position="157"/>
    </location>
</feature>